<protein>
    <submittedName>
        <fullName evidence="3">Alpha-amlyase</fullName>
    </submittedName>
</protein>
<gene>
    <name evidence="3" type="ORF">AU468_07170</name>
</gene>
<proteinExistence type="predicted"/>
<dbReference type="InterPro" id="IPR017853">
    <property type="entry name" value="GH"/>
</dbReference>
<dbReference type="OrthoDB" id="9808590at2"/>
<dbReference type="SUPFAM" id="SSF51445">
    <property type="entry name" value="(Trans)glycosidases"/>
    <property type="match status" value="1"/>
</dbReference>
<dbReference type="RefSeq" id="WP_103680119.1">
    <property type="nucleotide sequence ID" value="NZ_LPWH01000063.1"/>
</dbReference>
<dbReference type="EMBL" id="LPWH01000063">
    <property type="protein sequence ID" value="POR02027.1"/>
    <property type="molecule type" value="Genomic_DNA"/>
</dbReference>
<feature type="region of interest" description="Disordered" evidence="1">
    <location>
        <begin position="1181"/>
        <end position="1249"/>
    </location>
</feature>
<dbReference type="GO" id="GO:0005975">
    <property type="term" value="P:carbohydrate metabolic process"/>
    <property type="evidence" value="ECO:0007669"/>
    <property type="project" value="InterPro"/>
</dbReference>
<dbReference type="GO" id="GO:0016829">
    <property type="term" value="F:lyase activity"/>
    <property type="evidence" value="ECO:0007669"/>
    <property type="project" value="UniProtKB-KW"/>
</dbReference>
<feature type="compositionally biased region" description="Polar residues" evidence="1">
    <location>
        <begin position="1203"/>
        <end position="1212"/>
    </location>
</feature>
<dbReference type="Gene3D" id="3.20.20.80">
    <property type="entry name" value="Glycosidases"/>
    <property type="match status" value="2"/>
</dbReference>
<keyword evidence="3" id="KW-0456">Lyase</keyword>
<feature type="compositionally biased region" description="Basic residues" evidence="1">
    <location>
        <begin position="1240"/>
        <end position="1249"/>
    </location>
</feature>
<sequence>MQTIYRTDSFVPGPRREFHISRAARDTYHFSQGIFSIQGHVLFAETRQARDFAMRMNTVRKSALHPERAVRAGDILAMGLIDEIFHYVISLYLQQYGQDMLLRLQTHLENTLGATELERLLLLFSERFPTVACYQEKESPRESLDRTLQGVSGREVALEELIVLWVGNRNLAFYPLLELFDEQLLAPDTSYERIMTATGDFFASQPSFGPDDQTLIDLLLAPARAHPDDLQAQLDYIRRRWDSLVGSFLDRILRSLDVLAEEHKARFFGPGQSPVLEFPRGGDLPGEEADYARFSPDQEWMPRAVILAKSTLVWLDQLSKKYQRQIATLDAIPDSELDLLARQGFTGLWLIGLWQRSRASQRIKNLCGNPEAEASAYSLYDYDISRELGGWEALDTLRRRLWQRGIRIASDMVPNHTGIDSRWVHEHPDWFISLPESPFPGYTFQGENLSSREGVEIYLEDHYYNRSDAAVVFKRVDSSSGDVRYIYHGNDGTSMPWNDTAQLNYLNAEAREAVIKTIITVAKNFPIIRFDAAMTLAKKHIQRLWFPAPGQGGDIPSRSEHGLSRADFDRAIPLEFWREVVDRVALEVPDTLLLAEAFWMMEGYFVRNLGMHRVYNSAFMNMLKNEENENYRTTIKNTLEYDPEVLKRFVNFMNNPDEETAVAQFGTGDKYFGVATMMVTMPGLPMFGHGQIEGFAEKYGMEYSKAYWDETPNQGLIERHQREIFPLMHQRHLFADATRFRLYDLYDANGDINSNVFVYSNLHTPSHHQTGNHQEERTLVMYNNSYQEAAGWIHTSAPYVIHGDESRARMTEQLVPALNLTPSWKHFVIFQEQRSGLWFIRNCGEILERGLYLQLKGYESQVCLNMYEVEDNRYSHYARLSDSLGGGGTPDISRAMKRLLLQPLHDAFGALANTGIMRTLMEALVGTAAPVDWEELATQYRTFLGIAGQFCEHTTRLEDAVALFQHNGEALDRLSQLVKRAPDEVGALVASHMEAEREDASIFLALTLLLPLDVFISGQDRITPQLVGYHALDQAGEWQLIETLRPVLMQIQPDGSLPDYWSQLVQITLAHHNWWRYGIGEPQETTALTIVESLLADPNVENFLRIHSHNGITWFNQEAFDLLIDWLLVIGAWHELTAAVAAGTRISWKRVLKETSGMARVYREWRRAEKASRYRVDRLLEALQPEPEEELEEAPEAEEDRNATSGSGQQPGSGEKKAAPPKKNTRSGTSRSEGPDQKAPSRKKEKGTE</sequence>
<keyword evidence="4" id="KW-1185">Reference proteome</keyword>
<dbReference type="AlphaFoldDB" id="A0A2S4JR66"/>
<feature type="compositionally biased region" description="Acidic residues" evidence="1">
    <location>
        <begin position="1186"/>
        <end position="1199"/>
    </location>
</feature>
<feature type="domain" description="Glycosyl hydrolase family 13 catalytic" evidence="2">
    <location>
        <begin position="330"/>
        <end position="720"/>
    </location>
</feature>
<comment type="caution">
    <text evidence="3">The sequence shown here is derived from an EMBL/GenBank/DDBJ whole genome shotgun (WGS) entry which is preliminary data.</text>
</comment>
<evidence type="ECO:0000313" key="3">
    <source>
        <dbReference type="EMBL" id="POR02027.1"/>
    </source>
</evidence>
<evidence type="ECO:0000259" key="2">
    <source>
        <dbReference type="SMART" id="SM00642"/>
    </source>
</evidence>
<accession>A0A2S4JR66</accession>
<dbReference type="InterPro" id="IPR006047">
    <property type="entry name" value="GH13_cat_dom"/>
</dbReference>
<evidence type="ECO:0000313" key="4">
    <source>
        <dbReference type="Proteomes" id="UP000237350"/>
    </source>
</evidence>
<dbReference type="PANTHER" id="PTHR47786:SF2">
    <property type="entry name" value="GLYCOSYL HYDROLASE FAMILY 13 CATALYTIC DOMAIN-CONTAINING PROTEIN"/>
    <property type="match status" value="1"/>
</dbReference>
<dbReference type="Proteomes" id="UP000237350">
    <property type="component" value="Unassembled WGS sequence"/>
</dbReference>
<dbReference type="Pfam" id="PF00128">
    <property type="entry name" value="Alpha-amylase"/>
    <property type="match status" value="1"/>
</dbReference>
<organism evidence="3 4">
    <name type="scientific">Alkalispirochaeta sphaeroplastigenens</name>
    <dbReference type="NCBI Taxonomy" id="1187066"/>
    <lineage>
        <taxon>Bacteria</taxon>
        <taxon>Pseudomonadati</taxon>
        <taxon>Spirochaetota</taxon>
        <taxon>Spirochaetia</taxon>
        <taxon>Spirochaetales</taxon>
        <taxon>Spirochaetaceae</taxon>
        <taxon>Alkalispirochaeta</taxon>
    </lineage>
</organism>
<reference evidence="4" key="1">
    <citation type="submission" date="2015-12" db="EMBL/GenBank/DDBJ databases">
        <authorList>
            <person name="Lodha T.D."/>
            <person name="Chintalapati S."/>
            <person name="Chintalapati V.R."/>
            <person name="Sravanthi T."/>
        </authorList>
    </citation>
    <scope>NUCLEOTIDE SEQUENCE [LARGE SCALE GENOMIC DNA]</scope>
    <source>
        <strain evidence="4">JC133</strain>
    </source>
</reference>
<dbReference type="SMART" id="SM00642">
    <property type="entry name" value="Aamy"/>
    <property type="match status" value="1"/>
</dbReference>
<name>A0A2S4JR66_9SPIO</name>
<dbReference type="PANTHER" id="PTHR47786">
    <property type="entry name" value="ALPHA-1,4-GLUCAN:MALTOSE-1-PHOSPHATE MALTOSYLTRANSFERASE"/>
    <property type="match status" value="1"/>
</dbReference>
<evidence type="ECO:0000256" key="1">
    <source>
        <dbReference type="SAM" id="MobiDB-lite"/>
    </source>
</evidence>